<accession>A0A1G2V2I6</accession>
<evidence type="ECO:0008006" key="4">
    <source>
        <dbReference type="Google" id="ProtNLM"/>
    </source>
</evidence>
<feature type="transmembrane region" description="Helical" evidence="1">
    <location>
        <begin position="12"/>
        <end position="30"/>
    </location>
</feature>
<evidence type="ECO:0000313" key="2">
    <source>
        <dbReference type="EMBL" id="OHB15836.1"/>
    </source>
</evidence>
<dbReference type="AlphaFoldDB" id="A0A1G2V2I6"/>
<proteinExistence type="predicted"/>
<keyword evidence="1" id="KW-0472">Membrane</keyword>
<comment type="caution">
    <text evidence="2">The sequence shown here is derived from an EMBL/GenBank/DDBJ whole genome shotgun (WGS) entry which is preliminary data.</text>
</comment>
<dbReference type="SUPFAM" id="SSF53955">
    <property type="entry name" value="Lysozyme-like"/>
    <property type="match status" value="1"/>
</dbReference>
<dbReference type="Gene3D" id="6.10.250.3150">
    <property type="match status" value="1"/>
</dbReference>
<evidence type="ECO:0000256" key="1">
    <source>
        <dbReference type="SAM" id="Phobius"/>
    </source>
</evidence>
<keyword evidence="1" id="KW-1133">Transmembrane helix</keyword>
<protein>
    <recommendedName>
        <fullName evidence="4">Transglycosylase SLT domain-containing protein</fullName>
    </recommendedName>
</protein>
<dbReference type="Proteomes" id="UP000177697">
    <property type="component" value="Unassembled WGS sequence"/>
</dbReference>
<dbReference type="EMBL" id="MHWW01000005">
    <property type="protein sequence ID" value="OHB15836.1"/>
    <property type="molecule type" value="Genomic_DNA"/>
</dbReference>
<gene>
    <name evidence="2" type="ORF">A2431_01075</name>
</gene>
<reference evidence="2 3" key="1">
    <citation type="journal article" date="2016" name="Nat. Commun.">
        <title>Thousands of microbial genomes shed light on interconnected biogeochemical processes in an aquifer system.</title>
        <authorList>
            <person name="Anantharaman K."/>
            <person name="Brown C.T."/>
            <person name="Hug L.A."/>
            <person name="Sharon I."/>
            <person name="Castelle C.J."/>
            <person name="Probst A.J."/>
            <person name="Thomas B.C."/>
            <person name="Singh A."/>
            <person name="Wilkins M.J."/>
            <person name="Karaoz U."/>
            <person name="Brodie E.L."/>
            <person name="Williams K.H."/>
            <person name="Hubbard S.S."/>
            <person name="Banfield J.F."/>
        </authorList>
    </citation>
    <scope>NUCLEOTIDE SEQUENCE [LARGE SCALE GENOMIC DNA]</scope>
</reference>
<sequence>MISLNHMKFSKYRIFFIILFFSLATSYLLLTTPVIALTESEIAAQESKWREELVATEKEIAQWESILGQTKQGTASLERDSQILQAKINEAKAFIKKRQIQIEQLTRDIGLKTKTIQELEDKMGRGKESLAAILRSTDELDTYSLVEVMLSNKNFSEFFEDIDSFSSIKESLEKQFDEIRYLQAKTDEERKVLDDKRIAEADTKAKIEADKKKVEIDEKEKQRLISINKTQEKTYQQVIAEKQKKAAQIRAALFSLRDTEGIPFGDALKYATLASQKTGVRPALILAILTQESDLGKNQGSCLVNNLENGDGAGKNTGTIFERVMKAPRDTVPFEDITKRLGKDWRMTPVSCPPGTIWSASRGYGGAMGPSQFIPSTWELFKNKLGSSLGLDADSVNPWNPEHAILATAVYMSDLGASSGTYTAERNAACKYYSGRSCGVGGGPANTFYGNQVLAKAENIQLTMIDPLEGF</sequence>
<keyword evidence="1" id="KW-0812">Transmembrane</keyword>
<organism evidence="2 3">
    <name type="scientific">Candidatus Zambryskibacteria bacterium RIFOXYC1_FULL_39_10</name>
    <dbReference type="NCBI Taxonomy" id="1802779"/>
    <lineage>
        <taxon>Bacteria</taxon>
        <taxon>Candidatus Zambryskiibacteriota</taxon>
    </lineage>
</organism>
<dbReference type="InterPro" id="IPR023346">
    <property type="entry name" value="Lysozyme-like_dom_sf"/>
</dbReference>
<evidence type="ECO:0000313" key="3">
    <source>
        <dbReference type="Proteomes" id="UP000177697"/>
    </source>
</evidence>
<dbReference type="Gene3D" id="1.10.530.10">
    <property type="match status" value="1"/>
</dbReference>
<name>A0A1G2V2I6_9BACT</name>